<evidence type="ECO:0000313" key="3">
    <source>
        <dbReference type="Proteomes" id="UP000275078"/>
    </source>
</evidence>
<evidence type="ECO:0000256" key="1">
    <source>
        <dbReference type="SAM" id="MobiDB-lite"/>
    </source>
</evidence>
<dbReference type="EMBL" id="ML119965">
    <property type="protein sequence ID" value="RPA71160.1"/>
    <property type="molecule type" value="Genomic_DNA"/>
</dbReference>
<feature type="compositionally biased region" description="Basic and acidic residues" evidence="1">
    <location>
        <begin position="278"/>
        <end position="300"/>
    </location>
</feature>
<sequence length="326" mass="35717">MSLSNTFVGAGPAVVHIFVRQDTPKLRVLQCESEGGNKGDFSISDCPSMIDIVSRCARGGLNQTEFEGGDEAISKERLESAREECADMCDLFATDDVLDLALECAKDRCKNAEKEFTKNPDFEEIFKGTEAKFYMPMCQKLGLTTPKHWKSSPLICEWSRHTGGVTGDFSLTECKDFQPTMNECFKAPIAALNLTKPVAEVSKADLQKAREFCSDLCELFTTDKAVDIGVECSKDLCKNSEKDFVKNSNITALFKDTEYKTYLPFCERIGLAGTNGSDEGKDDGKADDKDDDKSPVKDEDSGAGFVKGWKGASFVAAVAFGSIFMA</sequence>
<accession>A0A3N4HGC6</accession>
<reference evidence="2 3" key="1">
    <citation type="journal article" date="2018" name="Nat. Ecol. Evol.">
        <title>Pezizomycetes genomes reveal the molecular basis of ectomycorrhizal truffle lifestyle.</title>
        <authorList>
            <person name="Murat C."/>
            <person name="Payen T."/>
            <person name="Noel B."/>
            <person name="Kuo A."/>
            <person name="Morin E."/>
            <person name="Chen J."/>
            <person name="Kohler A."/>
            <person name="Krizsan K."/>
            <person name="Balestrini R."/>
            <person name="Da Silva C."/>
            <person name="Montanini B."/>
            <person name="Hainaut M."/>
            <person name="Levati E."/>
            <person name="Barry K.W."/>
            <person name="Belfiori B."/>
            <person name="Cichocki N."/>
            <person name="Clum A."/>
            <person name="Dockter R.B."/>
            <person name="Fauchery L."/>
            <person name="Guy J."/>
            <person name="Iotti M."/>
            <person name="Le Tacon F."/>
            <person name="Lindquist E.A."/>
            <person name="Lipzen A."/>
            <person name="Malagnac F."/>
            <person name="Mello A."/>
            <person name="Molinier V."/>
            <person name="Miyauchi S."/>
            <person name="Poulain J."/>
            <person name="Riccioni C."/>
            <person name="Rubini A."/>
            <person name="Sitrit Y."/>
            <person name="Splivallo R."/>
            <person name="Traeger S."/>
            <person name="Wang M."/>
            <person name="Zifcakova L."/>
            <person name="Wipf D."/>
            <person name="Zambonelli A."/>
            <person name="Paolocci F."/>
            <person name="Nowrousian M."/>
            <person name="Ottonello S."/>
            <person name="Baldrian P."/>
            <person name="Spatafora J.W."/>
            <person name="Henrissat B."/>
            <person name="Nagy L.G."/>
            <person name="Aury J.M."/>
            <person name="Wincker P."/>
            <person name="Grigoriev I.V."/>
            <person name="Bonfante P."/>
            <person name="Martin F.M."/>
        </authorList>
    </citation>
    <scope>NUCLEOTIDE SEQUENCE [LARGE SCALE GENOMIC DNA]</scope>
    <source>
        <strain evidence="2 3">RN42</strain>
    </source>
</reference>
<feature type="region of interest" description="Disordered" evidence="1">
    <location>
        <begin position="274"/>
        <end position="306"/>
    </location>
</feature>
<gene>
    <name evidence="2" type="ORF">BJ508DRAFT_420014</name>
</gene>
<protein>
    <submittedName>
        <fullName evidence="2">Uncharacterized protein</fullName>
    </submittedName>
</protein>
<keyword evidence="3" id="KW-1185">Reference proteome</keyword>
<dbReference type="AlphaFoldDB" id="A0A3N4HGC6"/>
<organism evidence="2 3">
    <name type="scientific">Ascobolus immersus RN42</name>
    <dbReference type="NCBI Taxonomy" id="1160509"/>
    <lineage>
        <taxon>Eukaryota</taxon>
        <taxon>Fungi</taxon>
        <taxon>Dikarya</taxon>
        <taxon>Ascomycota</taxon>
        <taxon>Pezizomycotina</taxon>
        <taxon>Pezizomycetes</taxon>
        <taxon>Pezizales</taxon>
        <taxon>Ascobolaceae</taxon>
        <taxon>Ascobolus</taxon>
    </lineage>
</organism>
<name>A0A3N4HGC6_ASCIM</name>
<dbReference type="Proteomes" id="UP000275078">
    <property type="component" value="Unassembled WGS sequence"/>
</dbReference>
<evidence type="ECO:0000313" key="2">
    <source>
        <dbReference type="EMBL" id="RPA71160.1"/>
    </source>
</evidence>
<proteinExistence type="predicted"/>